<organism evidence="2 3">
    <name type="scientific">Cnephaeus nilssonii</name>
    <name type="common">Northern bat</name>
    <name type="synonym">Eptesicus nilssonii</name>
    <dbReference type="NCBI Taxonomy" id="3371016"/>
    <lineage>
        <taxon>Eukaryota</taxon>
        <taxon>Metazoa</taxon>
        <taxon>Chordata</taxon>
        <taxon>Craniata</taxon>
        <taxon>Vertebrata</taxon>
        <taxon>Euteleostomi</taxon>
        <taxon>Mammalia</taxon>
        <taxon>Eutheria</taxon>
        <taxon>Laurasiatheria</taxon>
        <taxon>Chiroptera</taxon>
        <taxon>Yangochiroptera</taxon>
        <taxon>Vespertilionidae</taxon>
        <taxon>Cnephaeus</taxon>
    </lineage>
</organism>
<dbReference type="Proteomes" id="UP001177744">
    <property type="component" value="Unassembled WGS sequence"/>
</dbReference>
<name>A0AA40LUZ3_CNENI</name>
<dbReference type="AlphaFoldDB" id="A0AA40LUZ3"/>
<keyword evidence="3" id="KW-1185">Reference proteome</keyword>
<proteinExistence type="predicted"/>
<feature type="region of interest" description="Disordered" evidence="1">
    <location>
        <begin position="51"/>
        <end position="76"/>
    </location>
</feature>
<accession>A0AA40LUZ3</accession>
<protein>
    <submittedName>
        <fullName evidence="2">Uncharacterized protein</fullName>
    </submittedName>
</protein>
<evidence type="ECO:0000313" key="2">
    <source>
        <dbReference type="EMBL" id="KAK1346920.1"/>
    </source>
</evidence>
<reference evidence="2" key="1">
    <citation type="submission" date="2023-06" db="EMBL/GenBank/DDBJ databases">
        <title>Reference genome for the Northern bat (Eptesicus nilssonii), a most northern bat species.</title>
        <authorList>
            <person name="Laine V.N."/>
            <person name="Pulliainen A.T."/>
            <person name="Lilley T.M."/>
        </authorList>
    </citation>
    <scope>NUCLEOTIDE SEQUENCE</scope>
    <source>
        <strain evidence="2">BLF_Eptnil</strain>
        <tissue evidence="2">Kidney</tissue>
    </source>
</reference>
<comment type="caution">
    <text evidence="2">The sequence shown here is derived from an EMBL/GenBank/DDBJ whole genome shotgun (WGS) entry which is preliminary data.</text>
</comment>
<sequence>MAFYSLEYTFCPLAKQTEINAHRHPAPPSEVRPFPGKAVVHRDKEGAFFPSSELQDREGLKPMKKKMRGDKEADLT</sequence>
<evidence type="ECO:0000313" key="3">
    <source>
        <dbReference type="Proteomes" id="UP001177744"/>
    </source>
</evidence>
<gene>
    <name evidence="2" type="ORF">QTO34_000780</name>
</gene>
<dbReference type="EMBL" id="JAULJE010000001">
    <property type="protein sequence ID" value="KAK1346920.1"/>
    <property type="molecule type" value="Genomic_DNA"/>
</dbReference>
<evidence type="ECO:0000256" key="1">
    <source>
        <dbReference type="SAM" id="MobiDB-lite"/>
    </source>
</evidence>